<protein>
    <submittedName>
        <fullName evidence="1">Uncharacterized protein</fullName>
    </submittedName>
</protein>
<reference evidence="1" key="2">
    <citation type="submission" date="2025-09" db="UniProtKB">
        <authorList>
            <consortium name="Ensembl"/>
        </authorList>
    </citation>
    <scope>IDENTIFICATION</scope>
</reference>
<sequence length="66" mass="7328">MVQGFYFSPNSAVSTVMGPGCQNCPSDNENHCKNKRDPCKSYGEKIHSDEDCVKSTICRPQRCLGE</sequence>
<name>A0A8C6IAQ6_MUSSI</name>
<proteinExistence type="predicted"/>
<dbReference type="Proteomes" id="UP000694415">
    <property type="component" value="Unplaced"/>
</dbReference>
<evidence type="ECO:0000313" key="2">
    <source>
        <dbReference type="Proteomes" id="UP000694415"/>
    </source>
</evidence>
<reference evidence="1" key="1">
    <citation type="submission" date="2025-08" db="UniProtKB">
        <authorList>
            <consortium name="Ensembl"/>
        </authorList>
    </citation>
    <scope>IDENTIFICATION</scope>
</reference>
<dbReference type="Ensembl" id="ENSMSIT00000041295.1">
    <property type="protein sequence ID" value="ENSMSIP00000032735.1"/>
    <property type="gene ID" value="ENSMSIG00000027415.1"/>
</dbReference>
<dbReference type="AlphaFoldDB" id="A0A8C6IAQ6"/>
<keyword evidence="2" id="KW-1185">Reference proteome</keyword>
<accession>A0A8C6IAQ6</accession>
<organism evidence="1 2">
    <name type="scientific">Mus spicilegus</name>
    <name type="common">Mound-building mouse</name>
    <dbReference type="NCBI Taxonomy" id="10103"/>
    <lineage>
        <taxon>Eukaryota</taxon>
        <taxon>Metazoa</taxon>
        <taxon>Chordata</taxon>
        <taxon>Craniata</taxon>
        <taxon>Vertebrata</taxon>
        <taxon>Euteleostomi</taxon>
        <taxon>Mammalia</taxon>
        <taxon>Eutheria</taxon>
        <taxon>Euarchontoglires</taxon>
        <taxon>Glires</taxon>
        <taxon>Rodentia</taxon>
        <taxon>Myomorpha</taxon>
        <taxon>Muroidea</taxon>
        <taxon>Muridae</taxon>
        <taxon>Murinae</taxon>
        <taxon>Mus</taxon>
        <taxon>Mus</taxon>
    </lineage>
</organism>
<dbReference type="GeneTree" id="ENSGT01150000290530"/>
<evidence type="ECO:0000313" key="1">
    <source>
        <dbReference type="Ensembl" id="ENSMSIP00000032735.1"/>
    </source>
</evidence>